<comment type="cofactor">
    <cofactor evidence="1">
        <name>Mg(2+)</name>
        <dbReference type="ChEBI" id="CHEBI:18420"/>
    </cofactor>
</comment>
<accession>A0A975U323</accession>
<dbReference type="GO" id="GO:0016747">
    <property type="term" value="F:acyltransferase activity, transferring groups other than amino-acyl groups"/>
    <property type="evidence" value="ECO:0007669"/>
    <property type="project" value="InterPro"/>
</dbReference>
<dbReference type="InterPro" id="IPR047127">
    <property type="entry name" value="MutT-like"/>
</dbReference>
<keyword evidence="3" id="KW-0479">Metal-binding</keyword>
<evidence type="ECO:0000256" key="5">
    <source>
        <dbReference type="ARBA" id="ARBA00022801"/>
    </source>
</evidence>
<dbReference type="GO" id="GO:0035539">
    <property type="term" value="F:8-oxo-7,8-dihydrodeoxyguanosine triphosphate pyrophosphatase activity"/>
    <property type="evidence" value="ECO:0007669"/>
    <property type="project" value="TreeGrafter"/>
</dbReference>
<evidence type="ECO:0000256" key="12">
    <source>
        <dbReference type="ARBA" id="ARBA00042798"/>
    </source>
</evidence>
<organism evidence="15 16">
    <name type="scientific">Elioraea tepida</name>
    <dbReference type="NCBI Taxonomy" id="2843330"/>
    <lineage>
        <taxon>Bacteria</taxon>
        <taxon>Pseudomonadati</taxon>
        <taxon>Pseudomonadota</taxon>
        <taxon>Alphaproteobacteria</taxon>
        <taxon>Acetobacterales</taxon>
        <taxon>Elioraeaceae</taxon>
        <taxon>Elioraea</taxon>
    </lineage>
</organism>
<dbReference type="PANTHER" id="PTHR47707">
    <property type="entry name" value="8-OXO-DGTP DIPHOSPHATASE"/>
    <property type="match status" value="1"/>
</dbReference>
<dbReference type="PROSITE" id="PS51186">
    <property type="entry name" value="GNAT"/>
    <property type="match status" value="1"/>
</dbReference>
<evidence type="ECO:0000256" key="9">
    <source>
        <dbReference type="ARBA" id="ARBA00040794"/>
    </source>
</evidence>
<dbReference type="CDD" id="cd03425">
    <property type="entry name" value="NUDIX_MutT_NudA_like"/>
    <property type="match status" value="1"/>
</dbReference>
<dbReference type="GO" id="GO:0006281">
    <property type="term" value="P:DNA repair"/>
    <property type="evidence" value="ECO:0007669"/>
    <property type="project" value="UniProtKB-KW"/>
</dbReference>
<dbReference type="GO" id="GO:0044716">
    <property type="term" value="F:8-oxo-GDP phosphatase activity"/>
    <property type="evidence" value="ECO:0007669"/>
    <property type="project" value="TreeGrafter"/>
</dbReference>
<evidence type="ECO:0000256" key="11">
    <source>
        <dbReference type="ARBA" id="ARBA00041979"/>
    </source>
</evidence>
<keyword evidence="15" id="KW-0012">Acyltransferase</keyword>
<dbReference type="KEGG" id="elio:KO353_03930"/>
<sequence>MAVTEADAAAHVLLTERLRLRPLARDDAPQLHRLINDWEVARNLGSVPFPYTREALEAWIATTAEDRAAGRAFHFCITGRAEEHPLGVIGLTRVGPDVARVGYWVGRRYWAHGVASEAVARLVGWAFGTLGLDRLVAYVADDNAPSIRVLEKQGFRFTHEAEHDFVSRGGAFPVRWFALTRADWLAASGHGSPAGDPLSLGEDRPLVLVSAVALIDSDGRVLIARRPEGKALAGLWEFPGGKVRPGETPEAALIRELREELGIDVSAACLAPFAFASHAYESFHLLMPLYLCRRWQGTPVPREGQALAWVRPQKLAEYPMPPADRPLVAMLRDWL</sequence>
<dbReference type="Pfam" id="PF14815">
    <property type="entry name" value="NUDIX_4"/>
    <property type="match status" value="1"/>
</dbReference>
<keyword evidence="16" id="KW-1185">Reference proteome</keyword>
<keyword evidence="4" id="KW-0227">DNA damage</keyword>
<keyword evidence="15" id="KW-0808">Transferase</keyword>
<dbReference type="FunFam" id="3.90.79.10:FF:000014">
    <property type="entry name" value="8-oxo-dGTP diphosphatase MutT"/>
    <property type="match status" value="1"/>
</dbReference>
<comment type="similarity">
    <text evidence="2">Belongs to the Nudix hydrolase family.</text>
</comment>
<reference evidence="15" key="1">
    <citation type="submission" date="2021-06" db="EMBL/GenBank/DDBJ databases">
        <title>Elioraea tepida, sp. nov., a moderately thermophilic aerobic anoxygenic phototrophic bacterium isolated from an alkaline siliceous hot spring mat community in Yellowstone National Park, WY, USA.</title>
        <authorList>
            <person name="Saini M.K."/>
            <person name="Yoshida S."/>
            <person name="Sebastian A."/>
            <person name="Hirose S."/>
            <person name="Hara E."/>
            <person name="Tamaki H."/>
            <person name="Soulier N.T."/>
            <person name="Albert I."/>
            <person name="Hanada S."/>
            <person name="Bryant D.A."/>
            <person name="Tank M."/>
        </authorList>
    </citation>
    <scope>NUCLEOTIDE SEQUENCE</scope>
    <source>
        <strain evidence="15">MS-P2</strain>
    </source>
</reference>
<evidence type="ECO:0000256" key="2">
    <source>
        <dbReference type="ARBA" id="ARBA00005582"/>
    </source>
</evidence>
<evidence type="ECO:0000256" key="7">
    <source>
        <dbReference type="ARBA" id="ARBA00023204"/>
    </source>
</evidence>
<comment type="catalytic activity">
    <reaction evidence="8">
        <text>8-oxo-GTP + H2O = 8-oxo-GMP + diphosphate + H(+)</text>
        <dbReference type="Rhea" id="RHEA:67616"/>
        <dbReference type="ChEBI" id="CHEBI:15377"/>
        <dbReference type="ChEBI" id="CHEBI:15378"/>
        <dbReference type="ChEBI" id="CHEBI:33019"/>
        <dbReference type="ChEBI" id="CHEBI:143553"/>
        <dbReference type="ChEBI" id="CHEBI:145694"/>
    </reaction>
</comment>
<feature type="domain" description="N-acetyltransferase" evidence="13">
    <location>
        <begin position="18"/>
        <end position="179"/>
    </location>
</feature>
<evidence type="ECO:0000259" key="14">
    <source>
        <dbReference type="PROSITE" id="PS51462"/>
    </source>
</evidence>
<keyword evidence="7" id="KW-0234">DNA repair</keyword>
<dbReference type="AlphaFoldDB" id="A0A975U323"/>
<evidence type="ECO:0000313" key="16">
    <source>
        <dbReference type="Proteomes" id="UP000694001"/>
    </source>
</evidence>
<keyword evidence="5" id="KW-0378">Hydrolase</keyword>
<dbReference type="PANTHER" id="PTHR47707:SF1">
    <property type="entry name" value="NUDIX HYDROLASE FAMILY PROTEIN"/>
    <property type="match status" value="1"/>
</dbReference>
<dbReference type="InterPro" id="IPR000086">
    <property type="entry name" value="NUDIX_hydrolase_dom"/>
</dbReference>
<proteinExistence type="inferred from homology"/>
<dbReference type="GO" id="GO:0044715">
    <property type="term" value="F:8-oxo-dGDP phosphatase activity"/>
    <property type="evidence" value="ECO:0007669"/>
    <property type="project" value="TreeGrafter"/>
</dbReference>
<dbReference type="Pfam" id="PF13302">
    <property type="entry name" value="Acetyltransf_3"/>
    <property type="match status" value="1"/>
</dbReference>
<dbReference type="InterPro" id="IPR000182">
    <property type="entry name" value="GNAT_dom"/>
</dbReference>
<evidence type="ECO:0000256" key="10">
    <source>
        <dbReference type="ARBA" id="ARBA00041592"/>
    </source>
</evidence>
<dbReference type="PROSITE" id="PS51462">
    <property type="entry name" value="NUDIX"/>
    <property type="match status" value="1"/>
</dbReference>
<evidence type="ECO:0000256" key="3">
    <source>
        <dbReference type="ARBA" id="ARBA00022723"/>
    </source>
</evidence>
<evidence type="ECO:0000259" key="13">
    <source>
        <dbReference type="PROSITE" id="PS51186"/>
    </source>
</evidence>
<name>A0A975U323_9PROT</name>
<protein>
    <recommendedName>
        <fullName evidence="9">8-oxo-dGTP diphosphatase</fullName>
    </recommendedName>
    <alternativeName>
        <fullName evidence="12">7,8-dihydro-8-oxoguanine-triphosphatase</fullName>
    </alternativeName>
    <alternativeName>
        <fullName evidence="11">Mutator protein MutT</fullName>
    </alternativeName>
    <alternativeName>
        <fullName evidence="10">dGTP pyrophosphohydrolase</fullName>
    </alternativeName>
</protein>
<evidence type="ECO:0000256" key="4">
    <source>
        <dbReference type="ARBA" id="ARBA00022763"/>
    </source>
</evidence>
<gene>
    <name evidence="15" type="ORF">KO353_03930</name>
</gene>
<dbReference type="InterPro" id="IPR020084">
    <property type="entry name" value="NUDIX_hydrolase_CS"/>
</dbReference>
<evidence type="ECO:0000256" key="8">
    <source>
        <dbReference type="ARBA" id="ARBA00036904"/>
    </source>
</evidence>
<dbReference type="RefSeq" id="WP_218286450.1">
    <property type="nucleotide sequence ID" value="NZ_CP076448.1"/>
</dbReference>
<dbReference type="GO" id="GO:0008413">
    <property type="term" value="F:8-oxo-7,8-dihydroguanosine triphosphate pyrophosphatase activity"/>
    <property type="evidence" value="ECO:0007669"/>
    <property type="project" value="TreeGrafter"/>
</dbReference>
<feature type="domain" description="Nudix hydrolase" evidence="14">
    <location>
        <begin position="205"/>
        <end position="333"/>
    </location>
</feature>
<evidence type="ECO:0000313" key="15">
    <source>
        <dbReference type="EMBL" id="QXM25394.1"/>
    </source>
</evidence>
<keyword evidence="6" id="KW-0460">Magnesium</keyword>
<evidence type="ECO:0000256" key="6">
    <source>
        <dbReference type="ARBA" id="ARBA00022842"/>
    </source>
</evidence>
<dbReference type="Proteomes" id="UP000694001">
    <property type="component" value="Chromosome"/>
</dbReference>
<dbReference type="GO" id="GO:0046872">
    <property type="term" value="F:metal ion binding"/>
    <property type="evidence" value="ECO:0007669"/>
    <property type="project" value="UniProtKB-KW"/>
</dbReference>
<dbReference type="PROSITE" id="PS00893">
    <property type="entry name" value="NUDIX_BOX"/>
    <property type="match status" value="1"/>
</dbReference>
<evidence type="ECO:0000256" key="1">
    <source>
        <dbReference type="ARBA" id="ARBA00001946"/>
    </source>
</evidence>
<dbReference type="EMBL" id="CP076448">
    <property type="protein sequence ID" value="QXM25394.1"/>
    <property type="molecule type" value="Genomic_DNA"/>
</dbReference>
<dbReference type="InterPro" id="IPR029119">
    <property type="entry name" value="MutY_C"/>
</dbReference>